<dbReference type="Proteomes" id="UP000636800">
    <property type="component" value="Unassembled WGS sequence"/>
</dbReference>
<dbReference type="InterPro" id="IPR000407">
    <property type="entry name" value="GDA1_CD39_NTPase"/>
</dbReference>
<feature type="active site" description="Proton acceptor" evidence="3">
    <location>
        <position position="262"/>
    </location>
</feature>
<evidence type="ECO:0000256" key="3">
    <source>
        <dbReference type="PIRSR" id="PIRSR600407-1"/>
    </source>
</evidence>
<dbReference type="PANTHER" id="PTHR11782">
    <property type="entry name" value="ADENOSINE/GUANOSINE DIPHOSPHATASE"/>
    <property type="match status" value="1"/>
</dbReference>
<protein>
    <submittedName>
        <fullName evidence="4">Uncharacterized protein</fullName>
    </submittedName>
</protein>
<evidence type="ECO:0000313" key="5">
    <source>
        <dbReference type="Proteomes" id="UP000636800"/>
    </source>
</evidence>
<dbReference type="GO" id="GO:0017110">
    <property type="term" value="F:nucleoside diphosphate phosphatase activity"/>
    <property type="evidence" value="ECO:0007669"/>
    <property type="project" value="TreeGrafter"/>
</dbReference>
<reference evidence="4 5" key="1">
    <citation type="journal article" date="2020" name="Nat. Food">
        <title>A phased Vanilla planifolia genome enables genetic improvement of flavour and production.</title>
        <authorList>
            <person name="Hasing T."/>
            <person name="Tang H."/>
            <person name="Brym M."/>
            <person name="Khazi F."/>
            <person name="Huang T."/>
            <person name="Chambers A.H."/>
        </authorList>
    </citation>
    <scope>NUCLEOTIDE SEQUENCE [LARGE SCALE GENOMIC DNA]</scope>
    <source>
        <tissue evidence="4">Leaf</tissue>
    </source>
</reference>
<organism evidence="4 5">
    <name type="scientific">Vanilla planifolia</name>
    <name type="common">Vanilla</name>
    <dbReference type="NCBI Taxonomy" id="51239"/>
    <lineage>
        <taxon>Eukaryota</taxon>
        <taxon>Viridiplantae</taxon>
        <taxon>Streptophyta</taxon>
        <taxon>Embryophyta</taxon>
        <taxon>Tracheophyta</taxon>
        <taxon>Spermatophyta</taxon>
        <taxon>Magnoliopsida</taxon>
        <taxon>Liliopsida</taxon>
        <taxon>Asparagales</taxon>
        <taxon>Orchidaceae</taxon>
        <taxon>Vanilloideae</taxon>
        <taxon>Vanilleae</taxon>
        <taxon>Vanilla</taxon>
    </lineage>
</organism>
<evidence type="ECO:0000313" key="4">
    <source>
        <dbReference type="EMBL" id="KAG0470135.1"/>
    </source>
</evidence>
<dbReference type="EMBL" id="JADCNL010000008">
    <property type="protein sequence ID" value="KAG0470135.1"/>
    <property type="molecule type" value="Genomic_DNA"/>
</dbReference>
<dbReference type="GO" id="GO:0016020">
    <property type="term" value="C:membrane"/>
    <property type="evidence" value="ECO:0007669"/>
    <property type="project" value="TreeGrafter"/>
</dbReference>
<dbReference type="Gene3D" id="3.30.420.40">
    <property type="match status" value="1"/>
</dbReference>
<dbReference type="GO" id="GO:0009134">
    <property type="term" value="P:nucleoside diphosphate catabolic process"/>
    <property type="evidence" value="ECO:0007669"/>
    <property type="project" value="TreeGrafter"/>
</dbReference>
<gene>
    <name evidence="4" type="ORF">HPP92_016835</name>
</gene>
<keyword evidence="2" id="KW-0378">Hydrolase</keyword>
<evidence type="ECO:0000256" key="1">
    <source>
        <dbReference type="ARBA" id="ARBA00009283"/>
    </source>
</evidence>
<evidence type="ECO:0000256" key="2">
    <source>
        <dbReference type="ARBA" id="ARBA00022801"/>
    </source>
</evidence>
<dbReference type="PANTHER" id="PTHR11782:SF125">
    <property type="entry name" value="APYRASE 7-RELATED"/>
    <property type="match status" value="1"/>
</dbReference>
<name>A0A835QBL2_VANPL</name>
<accession>A0A835QBL2</accession>
<dbReference type="AlphaFoldDB" id="A0A835QBL2"/>
<sequence>MGVGRLPSNFEGGCNHSGQKASMQLSYSLQDLPTYNKLISGEFNPETDRSTSVKPFRILQREGAASSFSKEKSLASTTSVSKQCLRASICLSSFILLGLFIYGCSIYYRRSCQNGTTKYYVILDCGSTGTRVNVYQSSLVQPKDDRSLPFLLKSLPEEFQQKSSVKSGRAYQRMETEPGLHKLVRNGTGLAFAIKPLLKWAEKQIPNHAYKSTSLFLYATAGVRRLPDSDSEWLLETAWSILKNSSFVCHKEWVKIISGMEEAYYGWLALNYHRGVMGSLSTKGTFGSLDLGGS</sequence>
<dbReference type="Pfam" id="PF01150">
    <property type="entry name" value="GDA1_CD39"/>
    <property type="match status" value="1"/>
</dbReference>
<comment type="caution">
    <text evidence="4">The sequence shown here is derived from an EMBL/GenBank/DDBJ whole genome shotgun (WGS) entry which is preliminary data.</text>
</comment>
<proteinExistence type="inferred from homology"/>
<comment type="similarity">
    <text evidence="1">Belongs to the GDA1/CD39 NTPase family.</text>
</comment>
<keyword evidence="5" id="KW-1185">Reference proteome</keyword>